<evidence type="ECO:0000256" key="6">
    <source>
        <dbReference type="ARBA" id="ARBA00034528"/>
    </source>
</evidence>
<evidence type="ECO:0000256" key="1">
    <source>
        <dbReference type="ARBA" id="ARBA00009183"/>
    </source>
</evidence>
<dbReference type="PIRSF" id="PIRSF000332">
    <property type="entry name" value="FMO"/>
    <property type="match status" value="1"/>
</dbReference>
<comment type="caution">
    <text evidence="8">The sequence shown here is derived from an EMBL/GenBank/DDBJ whole genome shotgun (WGS) entry which is preliminary data.</text>
</comment>
<name>A0ABV7I5C8_9HYPH</name>
<dbReference type="Proteomes" id="UP001595647">
    <property type="component" value="Unassembled WGS sequence"/>
</dbReference>
<sequence>MSKRVAVIGAGPAGITAIKNFTDLGFEVTGFDRCQGVGGNWRFDDPTGHSSVFETTHIISSKYTSSYEDFPLPTDVADYPSHRILAKYFEDYARTFDVPGRIHFETEVVACRPAPGDRWSVSWRKSGEEDVRTEVFDAVCICNGHHHTPNMPSYPGTFTGTFIHSHAYKRAAPFAGQRVLVIGGGNSACDVAVETARISEKTAISWRRGYYLVPKFLFGKPIDSVFYRFSWLPKALQLRLFEWLLNFLQGRNRDIGLPDPDHRIMSTHPTLNSDLYLALRHGKVQPKRDIARFEGKRVHFVDGTSEEFDTIIACTGYKIAHTFLDPALIDLSRGPVRLYQRMIPEKLKNIYFMGLFQPTGCIWPGAELQAKLAARHLAGLWSPSKPLGTLIDEELADPDFQQVASQRHTITVNDMAFRKRLKRDIARSKPAPVATRIARSPLAVAAE</sequence>
<evidence type="ECO:0000313" key="8">
    <source>
        <dbReference type="EMBL" id="MFC3163612.1"/>
    </source>
</evidence>
<dbReference type="PRINTS" id="PR00370">
    <property type="entry name" value="FMOXYGENASE"/>
</dbReference>
<evidence type="ECO:0000256" key="7">
    <source>
        <dbReference type="ARBA" id="ARBA00035159"/>
    </source>
</evidence>
<gene>
    <name evidence="8" type="ORF">ACFOHV_10010</name>
</gene>
<keyword evidence="8" id="KW-0503">Monooxygenase</keyword>
<dbReference type="RefSeq" id="WP_182304971.1">
    <property type="nucleotide sequence ID" value="NZ_CP059896.1"/>
</dbReference>
<proteinExistence type="inferred from homology"/>
<evidence type="ECO:0000313" key="9">
    <source>
        <dbReference type="Proteomes" id="UP001595647"/>
    </source>
</evidence>
<evidence type="ECO:0000256" key="5">
    <source>
        <dbReference type="ARBA" id="ARBA00023002"/>
    </source>
</evidence>
<keyword evidence="3" id="KW-0274">FAD</keyword>
<dbReference type="GO" id="GO:0004497">
    <property type="term" value="F:monooxygenase activity"/>
    <property type="evidence" value="ECO:0007669"/>
    <property type="project" value="UniProtKB-KW"/>
</dbReference>
<dbReference type="Gene3D" id="3.50.50.60">
    <property type="entry name" value="FAD/NAD(P)-binding domain"/>
    <property type="match status" value="1"/>
</dbReference>
<dbReference type="EC" id="1.14.13.148" evidence="6"/>
<keyword evidence="9" id="KW-1185">Reference proteome</keyword>
<evidence type="ECO:0000256" key="4">
    <source>
        <dbReference type="ARBA" id="ARBA00022857"/>
    </source>
</evidence>
<dbReference type="Pfam" id="PF00743">
    <property type="entry name" value="FMO-like"/>
    <property type="match status" value="1"/>
</dbReference>
<keyword evidence="5 8" id="KW-0560">Oxidoreductase</keyword>
<comment type="similarity">
    <text evidence="1">Belongs to the FMO family.</text>
</comment>
<evidence type="ECO:0000256" key="3">
    <source>
        <dbReference type="ARBA" id="ARBA00022827"/>
    </source>
</evidence>
<keyword evidence="2" id="KW-0285">Flavoprotein</keyword>
<dbReference type="InterPro" id="IPR036188">
    <property type="entry name" value="FAD/NAD-bd_sf"/>
</dbReference>
<dbReference type="PANTHER" id="PTHR23023">
    <property type="entry name" value="DIMETHYLANILINE MONOOXYGENASE"/>
    <property type="match status" value="1"/>
</dbReference>
<dbReference type="InterPro" id="IPR050346">
    <property type="entry name" value="FMO-like"/>
</dbReference>
<dbReference type="SUPFAM" id="SSF51905">
    <property type="entry name" value="FAD/NAD(P)-binding domain"/>
    <property type="match status" value="2"/>
</dbReference>
<dbReference type="InterPro" id="IPR020946">
    <property type="entry name" value="Flavin_mOase-like"/>
</dbReference>
<reference evidence="9" key="1">
    <citation type="journal article" date="2019" name="Int. J. Syst. Evol. Microbiol.">
        <title>The Global Catalogue of Microorganisms (GCM) 10K type strain sequencing project: providing services to taxonomists for standard genome sequencing and annotation.</title>
        <authorList>
            <consortium name="The Broad Institute Genomics Platform"/>
            <consortium name="The Broad Institute Genome Sequencing Center for Infectious Disease"/>
            <person name="Wu L."/>
            <person name="Ma J."/>
        </authorList>
    </citation>
    <scope>NUCLEOTIDE SEQUENCE [LARGE SCALE GENOMIC DNA]</scope>
    <source>
        <strain evidence="9">KCTC 52231</strain>
    </source>
</reference>
<dbReference type="EMBL" id="JBHRTG010000009">
    <property type="protein sequence ID" value="MFC3163612.1"/>
    <property type="molecule type" value="Genomic_DNA"/>
</dbReference>
<accession>A0ABV7I5C8</accession>
<evidence type="ECO:0000256" key="2">
    <source>
        <dbReference type="ARBA" id="ARBA00022630"/>
    </source>
</evidence>
<dbReference type="InterPro" id="IPR000960">
    <property type="entry name" value="Flavin_mOase"/>
</dbReference>
<keyword evidence="4" id="KW-0521">NADP</keyword>
<organism evidence="8 9">
    <name type="scientific">Ciceribacter thiooxidans</name>
    <dbReference type="NCBI Taxonomy" id="1969821"/>
    <lineage>
        <taxon>Bacteria</taxon>
        <taxon>Pseudomonadati</taxon>
        <taxon>Pseudomonadota</taxon>
        <taxon>Alphaproteobacteria</taxon>
        <taxon>Hyphomicrobiales</taxon>
        <taxon>Rhizobiaceae</taxon>
        <taxon>Ciceribacter</taxon>
    </lineage>
</organism>
<protein>
    <recommendedName>
        <fullName evidence="7">Trimethylamine monooxygenase</fullName>
        <ecNumber evidence="6">1.14.13.148</ecNumber>
    </recommendedName>
</protein>